<gene>
    <name evidence="1" type="ORF">H9Q79_04745</name>
</gene>
<evidence type="ECO:0000313" key="2">
    <source>
        <dbReference type="Proteomes" id="UP000515860"/>
    </source>
</evidence>
<dbReference type="EMBL" id="CP060635">
    <property type="protein sequence ID" value="QNM09602.1"/>
    <property type="molecule type" value="Genomic_DNA"/>
</dbReference>
<dbReference type="RefSeq" id="WP_147371438.1">
    <property type="nucleotide sequence ID" value="NZ_CP060635.1"/>
</dbReference>
<keyword evidence="2" id="KW-1185">Reference proteome</keyword>
<dbReference type="KEGG" id="whj:H9Q79_04745"/>
<accession>A0A7G9GFM0</accession>
<evidence type="ECO:0000313" key="1">
    <source>
        <dbReference type="EMBL" id="QNM09602.1"/>
    </source>
</evidence>
<name>A0A7G9GFM0_9FIRM</name>
<dbReference type="Proteomes" id="UP000515860">
    <property type="component" value="Chromosome"/>
</dbReference>
<sequence>MKLTMNANYLNRESKPGIKDPNKINYTVLFMQGTDTVTLYTTEQVFNNLEIVPPMTECKVSLDYNSQYRSLRLMDVQPIKK</sequence>
<dbReference type="AlphaFoldDB" id="A0A7G9GFM0"/>
<protein>
    <submittedName>
        <fullName evidence="1">Uncharacterized protein</fullName>
    </submittedName>
</protein>
<reference evidence="1 2" key="1">
    <citation type="submission" date="2020-08" db="EMBL/GenBank/DDBJ databases">
        <authorList>
            <person name="Liu C."/>
            <person name="Sun Q."/>
        </authorList>
    </citation>
    <scope>NUCLEOTIDE SEQUENCE [LARGE SCALE GENOMIC DNA]</scope>
    <source>
        <strain evidence="1 2">NSJ-29</strain>
    </source>
</reference>
<organism evidence="1 2">
    <name type="scientific">Wansuia hejianensis</name>
    <dbReference type="NCBI Taxonomy" id="2763667"/>
    <lineage>
        <taxon>Bacteria</taxon>
        <taxon>Bacillati</taxon>
        <taxon>Bacillota</taxon>
        <taxon>Clostridia</taxon>
        <taxon>Lachnospirales</taxon>
        <taxon>Lachnospiraceae</taxon>
        <taxon>Wansuia</taxon>
    </lineage>
</organism>
<proteinExistence type="predicted"/>